<keyword evidence="13" id="KW-0539">Nucleus</keyword>
<comment type="cofactor">
    <cofactor evidence="1">
        <name>Mg(2+)</name>
        <dbReference type="ChEBI" id="CHEBI:18420"/>
    </cofactor>
</comment>
<dbReference type="Pfam" id="PF17849">
    <property type="entry name" value="OB_Dis3"/>
    <property type="match status" value="1"/>
</dbReference>
<dbReference type="SUPFAM" id="SSF50249">
    <property type="entry name" value="Nucleic acid-binding proteins"/>
    <property type="match status" value="4"/>
</dbReference>
<dbReference type="OrthoDB" id="372421at2759"/>
<dbReference type="PANTHER" id="PTHR23355">
    <property type="entry name" value="RIBONUCLEASE"/>
    <property type="match status" value="1"/>
</dbReference>
<dbReference type="GO" id="GO:0071034">
    <property type="term" value="P:CUT catabolic process"/>
    <property type="evidence" value="ECO:0007669"/>
    <property type="project" value="UniProtKB-ARBA"/>
</dbReference>
<dbReference type="Gene3D" id="2.40.50.700">
    <property type="match status" value="1"/>
</dbReference>
<keyword evidence="9" id="KW-0378">Hydrolase</keyword>
<keyword evidence="20" id="KW-1185">Reference proteome</keyword>
<dbReference type="Pfam" id="PF00773">
    <property type="entry name" value="RNB"/>
    <property type="match status" value="1"/>
</dbReference>
<dbReference type="GO" id="GO:0005730">
    <property type="term" value="C:nucleolus"/>
    <property type="evidence" value="ECO:0007669"/>
    <property type="project" value="UniProtKB-SubCell"/>
</dbReference>
<comment type="similarity">
    <text evidence="4 16">Belongs to the RNR ribonuclease family.</text>
</comment>
<keyword evidence="11" id="KW-0269">Exonuclease</keyword>
<evidence type="ECO:0000259" key="18">
    <source>
        <dbReference type="SMART" id="SM00955"/>
    </source>
</evidence>
<dbReference type="Pfam" id="PF17215">
    <property type="entry name" value="Rrp44_S1"/>
    <property type="match status" value="1"/>
</dbReference>
<keyword evidence="12" id="KW-0694">RNA-binding</keyword>
<evidence type="ECO:0000256" key="2">
    <source>
        <dbReference type="ARBA" id="ARBA00004496"/>
    </source>
</evidence>
<dbReference type="SMART" id="SM00670">
    <property type="entry name" value="PINc"/>
    <property type="match status" value="1"/>
</dbReference>
<feature type="domain" description="RNB" evidence="18">
    <location>
        <begin position="475"/>
        <end position="807"/>
    </location>
</feature>
<dbReference type="GO" id="GO:0000175">
    <property type="term" value="F:3'-5'-RNA exonuclease activity"/>
    <property type="evidence" value="ECO:0007669"/>
    <property type="project" value="UniProtKB-ARBA"/>
</dbReference>
<feature type="domain" description="PIN" evidence="17">
    <location>
        <begin position="63"/>
        <end position="189"/>
    </location>
</feature>
<evidence type="ECO:0000256" key="15">
    <source>
        <dbReference type="ARBA" id="ARBA00077930"/>
    </source>
</evidence>
<proteinExistence type="inferred from homology"/>
<evidence type="ECO:0000256" key="13">
    <source>
        <dbReference type="ARBA" id="ARBA00023242"/>
    </source>
</evidence>
<dbReference type="GO" id="GO:0016075">
    <property type="term" value="P:rRNA catabolic process"/>
    <property type="evidence" value="ECO:0007669"/>
    <property type="project" value="TreeGrafter"/>
</dbReference>
<evidence type="ECO:0000256" key="5">
    <source>
        <dbReference type="ARBA" id="ARBA00022490"/>
    </source>
</evidence>
<keyword evidence="8" id="KW-0255">Endonuclease</keyword>
<evidence type="ECO:0000256" key="3">
    <source>
        <dbReference type="ARBA" id="ARBA00004604"/>
    </source>
</evidence>
<keyword evidence="5" id="KW-0963">Cytoplasm</keyword>
<dbReference type="Gene3D" id="2.40.50.690">
    <property type="match status" value="1"/>
</dbReference>
<dbReference type="GO" id="GO:0006364">
    <property type="term" value="P:rRNA processing"/>
    <property type="evidence" value="ECO:0007669"/>
    <property type="project" value="UniProtKB-KW"/>
</dbReference>
<dbReference type="EnsemblMetazoa" id="SCAU006616-RA">
    <property type="protein sequence ID" value="SCAU006616-PA"/>
    <property type="gene ID" value="SCAU006616"/>
</dbReference>
<keyword evidence="10" id="KW-0271">Exosome</keyword>
<evidence type="ECO:0000256" key="4">
    <source>
        <dbReference type="ARBA" id="ARBA00005785"/>
    </source>
</evidence>
<dbReference type="STRING" id="35570.A0A1I8PBM3"/>
<dbReference type="FunFam" id="2.40.50.700:FF:000001">
    <property type="entry name" value="Exosome complex exonuclease exoribonuclease (Rrp44)"/>
    <property type="match status" value="1"/>
</dbReference>
<evidence type="ECO:0000256" key="1">
    <source>
        <dbReference type="ARBA" id="ARBA00001946"/>
    </source>
</evidence>
<organism evidence="19 20">
    <name type="scientific">Stomoxys calcitrans</name>
    <name type="common">Stable fly</name>
    <name type="synonym">Conops calcitrans</name>
    <dbReference type="NCBI Taxonomy" id="35570"/>
    <lineage>
        <taxon>Eukaryota</taxon>
        <taxon>Metazoa</taxon>
        <taxon>Ecdysozoa</taxon>
        <taxon>Arthropoda</taxon>
        <taxon>Hexapoda</taxon>
        <taxon>Insecta</taxon>
        <taxon>Pterygota</taxon>
        <taxon>Neoptera</taxon>
        <taxon>Endopterygota</taxon>
        <taxon>Diptera</taxon>
        <taxon>Brachycera</taxon>
        <taxon>Muscomorpha</taxon>
        <taxon>Muscoidea</taxon>
        <taxon>Muscidae</taxon>
        <taxon>Stomoxys</taxon>
    </lineage>
</organism>
<evidence type="ECO:0000313" key="20">
    <source>
        <dbReference type="Proteomes" id="UP000095300"/>
    </source>
</evidence>
<dbReference type="Gene3D" id="3.40.50.1010">
    <property type="entry name" value="5'-nuclease"/>
    <property type="match status" value="1"/>
</dbReference>
<evidence type="ECO:0000256" key="9">
    <source>
        <dbReference type="ARBA" id="ARBA00022801"/>
    </source>
</evidence>
<evidence type="ECO:0000256" key="11">
    <source>
        <dbReference type="ARBA" id="ARBA00022839"/>
    </source>
</evidence>
<keyword evidence="7" id="KW-0540">Nuclease</keyword>
<evidence type="ECO:0000256" key="16">
    <source>
        <dbReference type="RuleBase" id="RU003901"/>
    </source>
</evidence>
<dbReference type="PROSITE" id="PS01175">
    <property type="entry name" value="RIBONUCLEASE_II"/>
    <property type="match status" value="1"/>
</dbReference>
<dbReference type="PANTHER" id="PTHR23355:SF35">
    <property type="entry name" value="EXOSOME COMPLEX EXONUCLEASE RRP44"/>
    <property type="match status" value="1"/>
</dbReference>
<evidence type="ECO:0000256" key="10">
    <source>
        <dbReference type="ARBA" id="ARBA00022835"/>
    </source>
</evidence>
<dbReference type="InterPro" id="IPR022966">
    <property type="entry name" value="RNase_II/R_CS"/>
</dbReference>
<dbReference type="InterPro" id="IPR002716">
    <property type="entry name" value="PIN_dom"/>
</dbReference>
<keyword evidence="6" id="KW-0698">rRNA processing</keyword>
<dbReference type="Proteomes" id="UP000095300">
    <property type="component" value="Unassembled WGS sequence"/>
</dbReference>
<dbReference type="KEGG" id="scac:106089948"/>
<evidence type="ECO:0000256" key="8">
    <source>
        <dbReference type="ARBA" id="ARBA00022759"/>
    </source>
</evidence>
<dbReference type="InterPro" id="IPR041505">
    <property type="entry name" value="Dis3_CSD2"/>
</dbReference>
<dbReference type="GO" id="GO:0000176">
    <property type="term" value="C:nuclear exosome (RNase complex)"/>
    <property type="evidence" value="ECO:0007669"/>
    <property type="project" value="TreeGrafter"/>
</dbReference>
<dbReference type="SMART" id="SM00955">
    <property type="entry name" value="RNB"/>
    <property type="match status" value="1"/>
</dbReference>
<evidence type="ECO:0000256" key="6">
    <source>
        <dbReference type="ARBA" id="ARBA00022552"/>
    </source>
</evidence>
<reference evidence="19" key="1">
    <citation type="submission" date="2020-05" db="UniProtKB">
        <authorList>
            <consortium name="EnsemblMetazoa"/>
        </authorList>
    </citation>
    <scope>IDENTIFICATION</scope>
    <source>
        <strain evidence="19">USDA</strain>
    </source>
</reference>
<evidence type="ECO:0000313" key="19">
    <source>
        <dbReference type="EnsemblMetazoa" id="SCAU006616-PA"/>
    </source>
</evidence>
<dbReference type="SUPFAM" id="SSF88723">
    <property type="entry name" value="PIN domain-like"/>
    <property type="match status" value="1"/>
</dbReference>
<evidence type="ECO:0000256" key="14">
    <source>
        <dbReference type="ARBA" id="ARBA00077221"/>
    </source>
</evidence>
<dbReference type="GO" id="GO:0071031">
    <property type="term" value="P:nuclear mRNA surveillance of mRNA 3'-end processing"/>
    <property type="evidence" value="ECO:0007669"/>
    <property type="project" value="TreeGrafter"/>
</dbReference>
<protein>
    <recommendedName>
        <fullName evidence="14">Protein DIS3 homolog</fullName>
    </recommendedName>
    <alternativeName>
        <fullName evidence="15">Ribosomal RNA-processing protein 44</fullName>
    </alternativeName>
</protein>
<dbReference type="Pfam" id="PF13638">
    <property type="entry name" value="PIN_4"/>
    <property type="match status" value="1"/>
</dbReference>
<dbReference type="AlphaFoldDB" id="A0A1I8PBM3"/>
<dbReference type="InterPro" id="IPR033770">
    <property type="entry name" value="RRP44_S1"/>
</dbReference>
<sequence>MQTIREFTRKTKRGNILKIVREHYLRIDLGCGSDICHRCQQEEDGIPLRSDRMNRSSLFDFPHYVVLDTNVVLQQIDVLEEDAIRNVIVLSTVMQEVKHCSTVIYKRFHEVVQHKPRGFFVFVNEHHKDTYVERKPGETSNDRNDRAIRFATSWYDGHILDVQQSSTKKLKDKQMTRVVLITDDAANKEMAEKEGILVATAEEYIKSLIDYPLLIDKYARKDIEKDRDSQMPMFPVHLSMNEIIEGVRNQRLLQGQFQASRENYLEGSVFIEGYENPILLQGRESLNRAVDGDLVAIELFPESKWSAPSEIVLEEAETIDVGEEAENEQPEDILAVAALKAAAGNEKRPTGKVVGIIRRKRRQYCGILQPAQLQGATKHIFIPADRKIPRVRIETRQADKLQNQRIIVAIDTWPRSSRYPHGHFVRSLGALGDVETENEVILLEHDVPHSKFSEEVLSFLPKMPWTITPDDYAARVDLRDIDICSVDPPGCTDIDDALHCRDLPNGNLEVGVHIADVSHFIRPGNALDKEAASRGTTVYLVGKRIDMVPELLSSNLCSLLGGVERFAFSCIWEMDHEANIISKKFHKSVIKSKSAMTYEMAQIIIDDKTQNNAIARSLRNLNKLAKILKKRRMDNGALVLASPEIRFQVDSETHEPLEVEAKQMRDTNSMVEEFMLLANITVAEHIANEFPECAMLRRHPRPAPSNFEPLIKAARHQNFEICCDTGLEFSKSLDLCVKPDNPYFNTMIRILATRCMMQALYFISGTLQKDQFEHYGLAASIYTHFTSPIRRYSDIIVHRLLAASIGADSTYAQLLDKNANAELCHNLNYRHKMAQYAGRASVALNTHLFFKGKVQDEEGYVLFVRKNALQVLIPKFGLEGTIFLNALKEDQKKSPNGVVFTFNEEDYTQRCGDVVFHAFDPVTVRLSLDSSNVQHEKLVFQLVKPYIKGFSVEENTNDDKNTLVDVEMATAAPPQKKMKKSKQNKNK</sequence>
<dbReference type="CDD" id="cd09862">
    <property type="entry name" value="PIN_Rrp44-like"/>
    <property type="match status" value="1"/>
</dbReference>
<dbReference type="InterPro" id="IPR029060">
    <property type="entry name" value="PIN-like_dom_sf"/>
</dbReference>
<evidence type="ECO:0000259" key="17">
    <source>
        <dbReference type="SMART" id="SM00670"/>
    </source>
</evidence>
<evidence type="ECO:0000256" key="7">
    <source>
        <dbReference type="ARBA" id="ARBA00022722"/>
    </source>
</evidence>
<dbReference type="VEuPathDB" id="VectorBase:SCAU006616"/>
<evidence type="ECO:0000256" key="12">
    <source>
        <dbReference type="ARBA" id="ARBA00022884"/>
    </source>
</evidence>
<dbReference type="InterPro" id="IPR033771">
    <property type="entry name" value="Rrp44_CSD1"/>
</dbReference>
<dbReference type="InterPro" id="IPR012340">
    <property type="entry name" value="NA-bd_OB-fold"/>
</dbReference>
<dbReference type="GO" id="GO:0003723">
    <property type="term" value="F:RNA binding"/>
    <property type="evidence" value="ECO:0007669"/>
    <property type="project" value="UniProtKB-KW"/>
</dbReference>
<dbReference type="GO" id="GO:0004519">
    <property type="term" value="F:endonuclease activity"/>
    <property type="evidence" value="ECO:0007669"/>
    <property type="project" value="UniProtKB-KW"/>
</dbReference>
<comment type="subcellular location">
    <subcellularLocation>
        <location evidence="2">Cytoplasm</location>
    </subcellularLocation>
    <subcellularLocation>
        <location evidence="3">Nucleus</location>
        <location evidence="3">Nucleolus</location>
    </subcellularLocation>
</comment>
<dbReference type="InterPro" id="IPR001900">
    <property type="entry name" value="RNase_II/R"/>
</dbReference>
<dbReference type="FunFam" id="3.40.50.1010:FF:000010">
    <property type="entry name" value="Exosome complex exonuclease DIS3"/>
    <property type="match status" value="1"/>
</dbReference>
<dbReference type="FunFam" id="2.40.50.140:FF:000125">
    <property type="entry name" value="exosome complex exonuclease RRP44 isoform X1"/>
    <property type="match status" value="1"/>
</dbReference>
<dbReference type="Pfam" id="PF17216">
    <property type="entry name" value="Rrp44_CSD1"/>
    <property type="match status" value="1"/>
</dbReference>
<dbReference type="GO" id="GO:0000177">
    <property type="term" value="C:cytoplasmic exosome (RNase complex)"/>
    <property type="evidence" value="ECO:0007669"/>
    <property type="project" value="TreeGrafter"/>
</dbReference>
<dbReference type="Gene3D" id="2.40.50.140">
    <property type="entry name" value="Nucleic acid-binding proteins"/>
    <property type="match status" value="1"/>
</dbReference>
<accession>A0A1I8PBM3</accession>
<name>A0A1I8PBM3_STOCA</name>
<dbReference type="InterPro" id="IPR050180">
    <property type="entry name" value="RNR_Ribonuclease"/>
</dbReference>
<gene>
    <name evidence="19" type="primary">106089948</name>
</gene>